<keyword evidence="3" id="KW-1185">Reference proteome</keyword>
<accession>A0A3N4LSI7</accession>
<dbReference type="InParanoid" id="A0A3N4LSI7"/>
<dbReference type="EMBL" id="ML121541">
    <property type="protein sequence ID" value="RPB24638.1"/>
    <property type="molecule type" value="Genomic_DNA"/>
</dbReference>
<sequence length="177" mass="21050">MHSYSMYLQHEKLIHGYRVLYMAYARVKCEFYKILIIDYNQNIYPSIILMLLLMFLFSPPPRSCDDPLPPHTLPPYPRFYIQKKKRYYMRKQTHKFLQKPRVTMQNCGRAIPPEGSGHSLIIEAAKTKLQEVSSKSHNNSQDSIDFFFLSTYLEGGARVRERERERKREKKGKRVSI</sequence>
<gene>
    <name evidence="2" type="ORF">L211DRAFT_180029</name>
</gene>
<evidence type="ECO:0000313" key="2">
    <source>
        <dbReference type="EMBL" id="RPB24638.1"/>
    </source>
</evidence>
<dbReference type="AlphaFoldDB" id="A0A3N4LSI7"/>
<proteinExistence type="predicted"/>
<organism evidence="2 3">
    <name type="scientific">Terfezia boudieri ATCC MYA-4762</name>
    <dbReference type="NCBI Taxonomy" id="1051890"/>
    <lineage>
        <taxon>Eukaryota</taxon>
        <taxon>Fungi</taxon>
        <taxon>Dikarya</taxon>
        <taxon>Ascomycota</taxon>
        <taxon>Pezizomycotina</taxon>
        <taxon>Pezizomycetes</taxon>
        <taxon>Pezizales</taxon>
        <taxon>Pezizaceae</taxon>
        <taxon>Terfezia</taxon>
    </lineage>
</organism>
<reference evidence="2 3" key="1">
    <citation type="journal article" date="2018" name="Nat. Ecol. Evol.">
        <title>Pezizomycetes genomes reveal the molecular basis of ectomycorrhizal truffle lifestyle.</title>
        <authorList>
            <person name="Murat C."/>
            <person name="Payen T."/>
            <person name="Noel B."/>
            <person name="Kuo A."/>
            <person name="Morin E."/>
            <person name="Chen J."/>
            <person name="Kohler A."/>
            <person name="Krizsan K."/>
            <person name="Balestrini R."/>
            <person name="Da Silva C."/>
            <person name="Montanini B."/>
            <person name="Hainaut M."/>
            <person name="Levati E."/>
            <person name="Barry K.W."/>
            <person name="Belfiori B."/>
            <person name="Cichocki N."/>
            <person name="Clum A."/>
            <person name="Dockter R.B."/>
            <person name="Fauchery L."/>
            <person name="Guy J."/>
            <person name="Iotti M."/>
            <person name="Le Tacon F."/>
            <person name="Lindquist E.A."/>
            <person name="Lipzen A."/>
            <person name="Malagnac F."/>
            <person name="Mello A."/>
            <person name="Molinier V."/>
            <person name="Miyauchi S."/>
            <person name="Poulain J."/>
            <person name="Riccioni C."/>
            <person name="Rubini A."/>
            <person name="Sitrit Y."/>
            <person name="Splivallo R."/>
            <person name="Traeger S."/>
            <person name="Wang M."/>
            <person name="Zifcakova L."/>
            <person name="Wipf D."/>
            <person name="Zambonelli A."/>
            <person name="Paolocci F."/>
            <person name="Nowrousian M."/>
            <person name="Ottonello S."/>
            <person name="Baldrian P."/>
            <person name="Spatafora J.W."/>
            <person name="Henrissat B."/>
            <person name="Nagy L.G."/>
            <person name="Aury J.M."/>
            <person name="Wincker P."/>
            <person name="Grigoriev I.V."/>
            <person name="Bonfante P."/>
            <person name="Martin F.M."/>
        </authorList>
    </citation>
    <scope>NUCLEOTIDE SEQUENCE [LARGE SCALE GENOMIC DNA]</scope>
    <source>
        <strain evidence="2 3">ATCC MYA-4762</strain>
    </source>
</reference>
<evidence type="ECO:0000313" key="3">
    <source>
        <dbReference type="Proteomes" id="UP000267821"/>
    </source>
</evidence>
<feature type="compositionally biased region" description="Basic residues" evidence="1">
    <location>
        <begin position="167"/>
        <end position="177"/>
    </location>
</feature>
<protein>
    <submittedName>
        <fullName evidence="2">Uncharacterized protein</fullName>
    </submittedName>
</protein>
<dbReference type="Proteomes" id="UP000267821">
    <property type="component" value="Unassembled WGS sequence"/>
</dbReference>
<name>A0A3N4LSI7_9PEZI</name>
<feature type="region of interest" description="Disordered" evidence="1">
    <location>
        <begin position="158"/>
        <end position="177"/>
    </location>
</feature>
<evidence type="ECO:0000256" key="1">
    <source>
        <dbReference type="SAM" id="MobiDB-lite"/>
    </source>
</evidence>